<dbReference type="PATRIC" id="fig|74704.6.peg.2480"/>
<gene>
    <name evidence="1" type="ORF">UF66_2381</name>
</gene>
<dbReference type="RefSeq" id="WP_046467942.1">
    <property type="nucleotide sequence ID" value="NZ_LAKJ01000077.1"/>
</dbReference>
<dbReference type="AlphaFoldDB" id="A0A0M2NS25"/>
<organism evidence="1 2">
    <name type="scientific">Staphylococcus cohnii subsp. cohnii</name>
    <dbReference type="NCBI Taxonomy" id="74704"/>
    <lineage>
        <taxon>Bacteria</taxon>
        <taxon>Bacillati</taxon>
        <taxon>Bacillota</taxon>
        <taxon>Bacilli</taxon>
        <taxon>Bacillales</taxon>
        <taxon>Staphylococcaceae</taxon>
        <taxon>Staphylococcus</taxon>
        <taxon>Staphylococcus cohnii species complex</taxon>
    </lineage>
</organism>
<proteinExistence type="predicted"/>
<dbReference type="Proteomes" id="UP000034455">
    <property type="component" value="Unassembled WGS sequence"/>
</dbReference>
<protein>
    <submittedName>
        <fullName evidence="1">Phage protein</fullName>
    </submittedName>
</protein>
<reference evidence="1 2" key="1">
    <citation type="submission" date="2015-03" db="EMBL/GenBank/DDBJ databases">
        <title>Genome Assembly of Staphylococcus cohnii subsp. cohnii strain G22B2.</title>
        <authorList>
            <person name="Nair G."/>
            <person name="Kaur G."/>
            <person name="Khatri I."/>
            <person name="Singh N.K."/>
            <person name="Sathyabama S."/>
            <person name="Maurya S.K."/>
            <person name="Subramanian S."/>
            <person name="Agrewala J.N."/>
            <person name="Mayilraj S."/>
        </authorList>
    </citation>
    <scope>NUCLEOTIDE SEQUENCE [LARGE SCALE GENOMIC DNA]</scope>
    <source>
        <strain evidence="1 2">G22B2</strain>
    </source>
</reference>
<dbReference type="EMBL" id="LAKJ01000077">
    <property type="protein sequence ID" value="KKI62506.1"/>
    <property type="molecule type" value="Genomic_DNA"/>
</dbReference>
<comment type="caution">
    <text evidence="1">The sequence shown here is derived from an EMBL/GenBank/DDBJ whole genome shotgun (WGS) entry which is preliminary data.</text>
</comment>
<accession>A0A0M2NS25</accession>
<sequence>MQYITRYQKDNDGTYSVVATGVELEQSHIDLLENGYPLKAEVEVPDNKKLSIEQRKKIFAMCRDIELHWGEPVESTRKLLQTELEIMKGYEEISLRDCSMKVARELIELIIAFMFHHQIPMSVETSKLLSEDKALLYWATINRNCVICRKPHADLAHYEAVGRGMNRNKMNHYDKHVLALCREHHNEQHAIGVKSFDDKYHLHDSWLKVDRRLNKMLKGEKKE</sequence>
<evidence type="ECO:0000313" key="2">
    <source>
        <dbReference type="Proteomes" id="UP000034455"/>
    </source>
</evidence>
<dbReference type="Pfam" id="PF16784">
    <property type="entry name" value="HNHc_6"/>
    <property type="match status" value="1"/>
</dbReference>
<dbReference type="InterPro" id="IPR041242">
    <property type="entry name" value="HNHc_6"/>
</dbReference>
<name>A0A0M2NS25_STACC</name>
<evidence type="ECO:0000313" key="1">
    <source>
        <dbReference type="EMBL" id="KKI62506.1"/>
    </source>
</evidence>